<accession>A0A398CFM5</accession>
<evidence type="ECO:0000313" key="6">
    <source>
        <dbReference type="EMBL" id="RIE00702.1"/>
    </source>
</evidence>
<dbReference type="InterPro" id="IPR002491">
    <property type="entry name" value="ABC_transptr_periplasmic_BD"/>
</dbReference>
<dbReference type="GO" id="GO:1901678">
    <property type="term" value="P:iron coordination entity transport"/>
    <property type="evidence" value="ECO:0007669"/>
    <property type="project" value="UniProtKB-ARBA"/>
</dbReference>
<dbReference type="Gene3D" id="3.40.50.1980">
    <property type="entry name" value="Nitrogenase molybdenum iron protein domain"/>
    <property type="match status" value="2"/>
</dbReference>
<evidence type="ECO:0000259" key="5">
    <source>
        <dbReference type="PROSITE" id="PS50983"/>
    </source>
</evidence>
<evidence type="ECO:0000256" key="4">
    <source>
        <dbReference type="ARBA" id="ARBA00022729"/>
    </source>
</evidence>
<dbReference type="SUPFAM" id="SSF53807">
    <property type="entry name" value="Helical backbone' metal receptor"/>
    <property type="match status" value="1"/>
</dbReference>
<sequence>MTIAHALGTATIKETPKRIVYLYQGALDMSAALGVKPVGAVESTDQKPWFAYLGDMNGVENLGDEGQPNVEAIVALKPDLIVATKVRHEKIYAQLEAIAPTIVTEDLADWKTSLPIVAKALGKVSEANALLEDWNGRVAEFKKKMGDKLASTTVSLIRVQRDGSVKVYLKGFPGLMMQELGLAPPKSQQVEFSGSGLDITSKEHIPQFDADYIFDLTTVLPGQESIPDLYKEWTSHLSGKS</sequence>
<dbReference type="GO" id="GO:0030288">
    <property type="term" value="C:outer membrane-bounded periplasmic space"/>
    <property type="evidence" value="ECO:0007669"/>
    <property type="project" value="TreeGrafter"/>
</dbReference>
<feature type="domain" description="Fe/B12 periplasmic-binding" evidence="5">
    <location>
        <begin position="18"/>
        <end position="241"/>
    </location>
</feature>
<dbReference type="AlphaFoldDB" id="A0A398CFM5"/>
<keyword evidence="3" id="KW-0813">Transport</keyword>
<dbReference type="CDD" id="cd01146">
    <property type="entry name" value="FhuD"/>
    <property type="match status" value="1"/>
</dbReference>
<dbReference type="PROSITE" id="PS50983">
    <property type="entry name" value="FE_B12_PBP"/>
    <property type="match status" value="1"/>
</dbReference>
<comment type="similarity">
    <text evidence="2">Belongs to the bacterial solute-binding protein 8 family.</text>
</comment>
<evidence type="ECO:0000256" key="2">
    <source>
        <dbReference type="ARBA" id="ARBA00008814"/>
    </source>
</evidence>
<comment type="subcellular location">
    <subcellularLocation>
        <location evidence="1">Cell envelope</location>
    </subcellularLocation>
</comment>
<dbReference type="PANTHER" id="PTHR30532">
    <property type="entry name" value="IRON III DICITRATE-BINDING PERIPLASMIC PROTEIN"/>
    <property type="match status" value="1"/>
</dbReference>
<organism evidence="6 7">
    <name type="scientific">Cohnella faecalis</name>
    <dbReference type="NCBI Taxonomy" id="2315694"/>
    <lineage>
        <taxon>Bacteria</taxon>
        <taxon>Bacillati</taxon>
        <taxon>Bacillota</taxon>
        <taxon>Bacilli</taxon>
        <taxon>Bacillales</taxon>
        <taxon>Paenibacillaceae</taxon>
        <taxon>Cohnella</taxon>
    </lineage>
</organism>
<evidence type="ECO:0000313" key="7">
    <source>
        <dbReference type="Proteomes" id="UP000266340"/>
    </source>
</evidence>
<dbReference type="Proteomes" id="UP000266340">
    <property type="component" value="Unassembled WGS sequence"/>
</dbReference>
<reference evidence="6 7" key="1">
    <citation type="submission" date="2018-09" db="EMBL/GenBank/DDBJ databases">
        <title>Cohnella cavernae sp. nov., isolated from a karst cave.</title>
        <authorList>
            <person name="Zhu H."/>
        </authorList>
    </citation>
    <scope>NUCLEOTIDE SEQUENCE [LARGE SCALE GENOMIC DNA]</scope>
    <source>
        <strain evidence="6 7">K2E09-144</strain>
    </source>
</reference>
<gene>
    <name evidence="6" type="ORF">D3H35_26245</name>
</gene>
<protein>
    <submittedName>
        <fullName evidence="6">Iron-siderophore ABC transporter substrate-binding protein</fullName>
    </submittedName>
</protein>
<keyword evidence="4" id="KW-0732">Signal</keyword>
<proteinExistence type="inferred from homology"/>
<keyword evidence="7" id="KW-1185">Reference proteome</keyword>
<dbReference type="PANTHER" id="PTHR30532:SF21">
    <property type="entry name" value="SIDEROPHORE-BINDING LIPOPROTEIN YFIY-RELATED"/>
    <property type="match status" value="1"/>
</dbReference>
<dbReference type="Pfam" id="PF01497">
    <property type="entry name" value="Peripla_BP_2"/>
    <property type="match status" value="1"/>
</dbReference>
<comment type="caution">
    <text evidence="6">The sequence shown here is derived from an EMBL/GenBank/DDBJ whole genome shotgun (WGS) entry which is preliminary data.</text>
</comment>
<evidence type="ECO:0000256" key="3">
    <source>
        <dbReference type="ARBA" id="ARBA00022448"/>
    </source>
</evidence>
<evidence type="ECO:0000256" key="1">
    <source>
        <dbReference type="ARBA" id="ARBA00004196"/>
    </source>
</evidence>
<dbReference type="EMBL" id="QXJM01000048">
    <property type="protein sequence ID" value="RIE00702.1"/>
    <property type="molecule type" value="Genomic_DNA"/>
</dbReference>
<name>A0A398CFM5_9BACL</name>
<dbReference type="InterPro" id="IPR051313">
    <property type="entry name" value="Bact_iron-sidero_bind"/>
</dbReference>